<dbReference type="RefSeq" id="WP_160482670.1">
    <property type="nucleotide sequence ID" value="NZ_WTFN01000094.1"/>
</dbReference>
<gene>
    <name evidence="1" type="ORF">GO594_25655</name>
</gene>
<accession>A0A7X3KXQ8</accession>
<proteinExistence type="predicted"/>
<dbReference type="Proteomes" id="UP000461288">
    <property type="component" value="Unassembled WGS sequence"/>
</dbReference>
<dbReference type="AlphaFoldDB" id="A0A7X3KXQ8"/>
<dbReference type="EMBL" id="WTFN01000094">
    <property type="protein sequence ID" value="MWK59388.1"/>
    <property type="molecule type" value="Genomic_DNA"/>
</dbReference>
<organism evidence="1 2">
    <name type="scientific">Metapseudomonas otitidis</name>
    <dbReference type="NCBI Taxonomy" id="319939"/>
    <lineage>
        <taxon>Bacteria</taxon>
        <taxon>Pseudomonadati</taxon>
        <taxon>Pseudomonadota</taxon>
        <taxon>Gammaproteobacteria</taxon>
        <taxon>Pseudomonadales</taxon>
        <taxon>Pseudomonadaceae</taxon>
        <taxon>Metapseudomonas</taxon>
    </lineage>
</organism>
<protein>
    <submittedName>
        <fullName evidence="1">Uncharacterized protein</fullName>
    </submittedName>
</protein>
<evidence type="ECO:0000313" key="1">
    <source>
        <dbReference type="EMBL" id="MWK59388.1"/>
    </source>
</evidence>
<reference evidence="1 2" key="1">
    <citation type="submission" date="2019-12" db="EMBL/GenBank/DDBJ databases">
        <title>Draft genome sequence of Pseudomonas otitidis recovered from a chicken carcass.</title>
        <authorList>
            <person name="Vieira T.R."/>
            <person name="Oliviera E.F.C."/>
            <person name="Silva N.M.V."/>
            <person name="Sambrano G.E."/>
            <person name="Cibulski S.P."/>
            <person name="Cardoso M.R.I."/>
        </authorList>
    </citation>
    <scope>NUCLEOTIDE SEQUENCE [LARGE SCALE GENOMIC DNA]</scope>
    <source>
        <strain evidence="1 2">25_K</strain>
    </source>
</reference>
<comment type="caution">
    <text evidence="1">The sequence shown here is derived from an EMBL/GenBank/DDBJ whole genome shotgun (WGS) entry which is preliminary data.</text>
</comment>
<name>A0A7X3KXQ8_9GAMM</name>
<sequence>MSDVKRYRMYGLDCVGYGKCEHDEGEWVKAADYDALLAKFDQAWKSASSESHAWAREYEARMLVVAERDQLRAELEAIRGQQGALYVSAESLADDGVVGMHATRKPNAVQNVALYALPPQQPDAVSVPRALLESLLRAEAESLHGQYEVAMDELRALLTTKTDGVV</sequence>
<evidence type="ECO:0000313" key="2">
    <source>
        <dbReference type="Proteomes" id="UP000461288"/>
    </source>
</evidence>